<dbReference type="PROSITE" id="PS50889">
    <property type="entry name" value="S4"/>
    <property type="match status" value="1"/>
</dbReference>
<feature type="region of interest" description="Disordered" evidence="10">
    <location>
        <begin position="449"/>
        <end position="504"/>
    </location>
</feature>
<dbReference type="GO" id="GO:0003723">
    <property type="term" value="F:RNA binding"/>
    <property type="evidence" value="ECO:0007669"/>
    <property type="project" value="UniProtKB-UniRule"/>
</dbReference>
<dbReference type="InterPro" id="IPR035979">
    <property type="entry name" value="RBD_domain_sf"/>
</dbReference>
<dbReference type="Pfam" id="PF17780">
    <property type="entry name" value="OCRE"/>
    <property type="match status" value="1"/>
</dbReference>
<dbReference type="Pfam" id="PF01585">
    <property type="entry name" value="G-patch"/>
    <property type="match status" value="1"/>
</dbReference>
<feature type="domain" description="G-patch" evidence="13">
    <location>
        <begin position="763"/>
        <end position="809"/>
    </location>
</feature>
<keyword evidence="7" id="KW-0539">Nucleus</keyword>
<dbReference type="GO" id="GO:0005634">
    <property type="term" value="C:nucleus"/>
    <property type="evidence" value="ECO:0007669"/>
    <property type="project" value="UniProtKB-SubCell"/>
</dbReference>
<comment type="caution">
    <text evidence="14">The sequence shown here is derived from an EMBL/GenBank/DDBJ whole genome shotgun (WGS) entry which is preliminary data.</text>
</comment>
<dbReference type="Gene3D" id="3.30.160.60">
    <property type="entry name" value="Classic Zinc Finger"/>
    <property type="match status" value="1"/>
</dbReference>
<evidence type="ECO:0000259" key="13">
    <source>
        <dbReference type="PROSITE" id="PS50174"/>
    </source>
</evidence>
<evidence type="ECO:0000313" key="14">
    <source>
        <dbReference type="EMBL" id="KAK5576193.1"/>
    </source>
</evidence>
<feature type="compositionally biased region" description="Low complexity" evidence="10">
    <location>
        <begin position="707"/>
        <end position="751"/>
    </location>
</feature>
<gene>
    <name evidence="14" type="ORF">RB653_007334</name>
</gene>
<feature type="domain" description="RRM" evidence="11">
    <location>
        <begin position="145"/>
        <end position="223"/>
    </location>
</feature>
<dbReference type="PROSITE" id="PS50157">
    <property type="entry name" value="ZINC_FINGER_C2H2_2"/>
    <property type="match status" value="1"/>
</dbReference>
<dbReference type="Pfam" id="PF00076">
    <property type="entry name" value="RRM_1"/>
    <property type="match status" value="2"/>
</dbReference>
<dbReference type="EMBL" id="JAVFKY010000005">
    <property type="protein sequence ID" value="KAK5576193.1"/>
    <property type="molecule type" value="Genomic_DNA"/>
</dbReference>
<dbReference type="PANTHER" id="PTHR13948">
    <property type="entry name" value="RNA-BINDING PROTEIN"/>
    <property type="match status" value="1"/>
</dbReference>
<dbReference type="PROSITE" id="PS50174">
    <property type="entry name" value="G_PATCH"/>
    <property type="match status" value="1"/>
</dbReference>
<keyword evidence="3" id="KW-0677">Repeat</keyword>
<sequence>MNNNNKNSNSNNNNNNISRSSSYKDDDDDEGLYEGPINEEEKKDIENKQRHYNNNRRRNSRDRNRSYSRSRSRSRSNSRDGPNRYNNRSRGSGSHSRSRSRSRSYSRSRSRSDSRERYNRRRDYNRRRNYNKSSSSSSRGDEPTNILMIKGLNNSITEERLSDFMKIYGAFESLSIKYDKNGETRGFAFVNYKTVEEASTILRSTGGTLSIDGTRIYLSYGIPEVIYDWICETCNNSNYSWRPSCHKCQSSITREPRWVLSQPHQTQQHQENFIPSNTLIIRDLSLYATDETLALSFSQFSRKPKRVSVSKKRNNCIGFVEYYAINDAIEVFAQCHKKPLYICDGLVGSISYAKNNYENSSKKEILDPNTGLTKSDMDQWLNNYGVSNIPSGFNYHAASGYYYNPETSYFYDHGSGVYFYYDNNSQGYYYYDSTTNSYLPFVPKPNDKPIDQSSITTTTPTTAPTATATTSTSSTTTTTTSATTAKTDSTTNDQNTKQEDKRKVVSHVPKFNSFLKKKNNTEIEKWKLKASITEKEIENETKHQKEQELLEQQLEQQQLEQHQLEQKTQQIKLDKDEYDPSAPDITSTTPTLTSTMATAISTAKPSIGSFSIGSAGGIKFSKPATSAIKVVSPVIIKKQSMFSNDDEDDENQNNSNQSLQDQSTILQKQQIICKICDRMFISDEALFKHEKESKLHQSNLEKLKPKSSSFSTSSSSLSSSSSSSSNNSYGSGFGNNNNFSNDSSGFGSNSESNKRKQDSTFGENSIGVKLLKKTGWKQGEGLGKNSDGMTSTIQVTMKTERSGLGSQSNIDPRFVIQPGDDYQTRLKKKNFQRFLSENGGNGLNESNPFFK</sequence>
<dbReference type="InterPro" id="IPR013087">
    <property type="entry name" value="Znf_C2H2_type"/>
</dbReference>
<feature type="compositionally biased region" description="Basic residues" evidence="10">
    <location>
        <begin position="50"/>
        <end position="76"/>
    </location>
</feature>
<organism evidence="14 15">
    <name type="scientific">Dictyostelium firmibasis</name>
    <dbReference type="NCBI Taxonomy" id="79012"/>
    <lineage>
        <taxon>Eukaryota</taxon>
        <taxon>Amoebozoa</taxon>
        <taxon>Evosea</taxon>
        <taxon>Eumycetozoa</taxon>
        <taxon>Dictyostelia</taxon>
        <taxon>Dictyosteliales</taxon>
        <taxon>Dictyosteliaceae</taxon>
        <taxon>Dictyostelium</taxon>
    </lineage>
</organism>
<dbReference type="SUPFAM" id="SSF90209">
    <property type="entry name" value="Ran binding protein zinc finger-like"/>
    <property type="match status" value="1"/>
</dbReference>
<dbReference type="PROSITE" id="PS50102">
    <property type="entry name" value="RRM"/>
    <property type="match status" value="1"/>
</dbReference>
<keyword evidence="2" id="KW-0479">Metal-binding</keyword>
<evidence type="ECO:0000256" key="10">
    <source>
        <dbReference type="SAM" id="MobiDB-lite"/>
    </source>
</evidence>
<feature type="region of interest" description="Disordered" evidence="10">
    <location>
        <begin position="1"/>
        <end position="145"/>
    </location>
</feature>
<feature type="compositionally biased region" description="Basic residues" evidence="10">
    <location>
        <begin position="118"/>
        <end position="130"/>
    </location>
</feature>
<dbReference type="Gene3D" id="4.10.1060.10">
    <property type="entry name" value="Zinc finger, RanBP2-type"/>
    <property type="match status" value="1"/>
</dbReference>
<evidence type="ECO:0000256" key="4">
    <source>
        <dbReference type="ARBA" id="ARBA00022771"/>
    </source>
</evidence>
<dbReference type="InterPro" id="IPR000467">
    <property type="entry name" value="G_patch_dom"/>
</dbReference>
<dbReference type="PANTHER" id="PTHR13948:SF3">
    <property type="entry name" value="FI21118P1"/>
    <property type="match status" value="1"/>
</dbReference>
<evidence type="ECO:0000259" key="12">
    <source>
        <dbReference type="PROSITE" id="PS50157"/>
    </source>
</evidence>
<comment type="subcellular location">
    <subcellularLocation>
        <location evidence="1">Nucleus</location>
    </subcellularLocation>
</comment>
<keyword evidence="15" id="KW-1185">Reference proteome</keyword>
<feature type="region of interest" description="Disordered" evidence="10">
    <location>
        <begin position="560"/>
        <end position="590"/>
    </location>
</feature>
<keyword evidence="5" id="KW-0862">Zinc</keyword>
<dbReference type="Gene3D" id="3.30.70.330">
    <property type="match status" value="2"/>
</dbReference>
<dbReference type="GO" id="GO:0000398">
    <property type="term" value="P:mRNA splicing, via spliceosome"/>
    <property type="evidence" value="ECO:0007669"/>
    <property type="project" value="TreeGrafter"/>
</dbReference>
<dbReference type="InterPro" id="IPR041591">
    <property type="entry name" value="OCRE"/>
</dbReference>
<feature type="compositionally biased region" description="Low complexity" evidence="10">
    <location>
        <begin position="83"/>
        <end position="95"/>
    </location>
</feature>
<feature type="compositionally biased region" description="Basic and acidic residues" evidence="10">
    <location>
        <begin position="695"/>
        <end position="704"/>
    </location>
</feature>
<dbReference type="SMART" id="SM00360">
    <property type="entry name" value="RRM"/>
    <property type="match status" value="2"/>
</dbReference>
<evidence type="ECO:0000256" key="8">
    <source>
        <dbReference type="PROSITE-ProRule" id="PRU00042"/>
    </source>
</evidence>
<keyword evidence="4 8" id="KW-0863">Zinc-finger</keyword>
<feature type="compositionally biased region" description="Low complexity" evidence="10">
    <location>
        <begin position="1"/>
        <end position="21"/>
    </location>
</feature>
<protein>
    <recommendedName>
        <fullName evidence="16">RNA-binding region RNP-1 domain-containing protein</fullName>
    </recommendedName>
</protein>
<name>A0AAN7TV76_9MYCE</name>
<accession>A0AAN7TV76</accession>
<dbReference type="AlphaFoldDB" id="A0AAN7TV76"/>
<evidence type="ECO:0000313" key="15">
    <source>
        <dbReference type="Proteomes" id="UP001344447"/>
    </source>
</evidence>
<evidence type="ECO:0000256" key="5">
    <source>
        <dbReference type="ARBA" id="ARBA00022833"/>
    </source>
</evidence>
<feature type="compositionally biased region" description="Low complexity" evidence="10">
    <location>
        <begin position="560"/>
        <end position="570"/>
    </location>
</feature>
<feature type="region of interest" description="Disordered" evidence="10">
    <location>
        <begin position="695"/>
        <end position="763"/>
    </location>
</feature>
<evidence type="ECO:0000256" key="7">
    <source>
        <dbReference type="ARBA" id="ARBA00023242"/>
    </source>
</evidence>
<dbReference type="PROSITE" id="PS01358">
    <property type="entry name" value="ZF_RANBP2_1"/>
    <property type="match status" value="1"/>
</dbReference>
<feature type="compositionally biased region" description="Basic residues" evidence="10">
    <location>
        <begin position="96"/>
        <end position="109"/>
    </location>
</feature>
<dbReference type="InterPro" id="IPR000504">
    <property type="entry name" value="RRM_dom"/>
</dbReference>
<dbReference type="InterPro" id="IPR001876">
    <property type="entry name" value="Znf_RanBP2"/>
</dbReference>
<evidence type="ECO:0000256" key="1">
    <source>
        <dbReference type="ARBA" id="ARBA00004123"/>
    </source>
</evidence>
<dbReference type="InterPro" id="IPR036443">
    <property type="entry name" value="Znf_RanBP2_sf"/>
</dbReference>
<evidence type="ECO:0008006" key="16">
    <source>
        <dbReference type="Google" id="ProtNLM"/>
    </source>
</evidence>
<feature type="domain" description="C2H2-type" evidence="12">
    <location>
        <begin position="671"/>
        <end position="701"/>
    </location>
</feature>
<dbReference type="CDD" id="cd00590">
    <property type="entry name" value="RRM_SF"/>
    <property type="match status" value="1"/>
</dbReference>
<dbReference type="GO" id="GO:0008270">
    <property type="term" value="F:zinc ion binding"/>
    <property type="evidence" value="ECO:0007669"/>
    <property type="project" value="UniProtKB-KW"/>
</dbReference>
<feature type="compositionally biased region" description="Basic and acidic residues" evidence="10">
    <location>
        <begin position="39"/>
        <end position="49"/>
    </location>
</feature>
<dbReference type="SUPFAM" id="SSF54928">
    <property type="entry name" value="RNA-binding domain, RBD"/>
    <property type="match status" value="2"/>
</dbReference>
<keyword evidence="6 9" id="KW-0694">RNA-binding</keyword>
<evidence type="ECO:0000256" key="6">
    <source>
        <dbReference type="ARBA" id="ARBA00022884"/>
    </source>
</evidence>
<evidence type="ECO:0000259" key="11">
    <source>
        <dbReference type="PROSITE" id="PS50102"/>
    </source>
</evidence>
<dbReference type="SMART" id="SM00443">
    <property type="entry name" value="G_patch"/>
    <property type="match status" value="1"/>
</dbReference>
<evidence type="ECO:0000256" key="3">
    <source>
        <dbReference type="ARBA" id="ARBA00022737"/>
    </source>
</evidence>
<feature type="compositionally biased region" description="Low complexity" evidence="10">
    <location>
        <begin position="456"/>
        <end position="491"/>
    </location>
</feature>
<dbReference type="Proteomes" id="UP001344447">
    <property type="component" value="Unassembled WGS sequence"/>
</dbReference>
<reference evidence="14 15" key="1">
    <citation type="submission" date="2023-11" db="EMBL/GenBank/DDBJ databases">
        <title>Dfirmibasis_genome.</title>
        <authorList>
            <person name="Edelbroek B."/>
            <person name="Kjellin J."/>
            <person name="Jerlstrom-Hultqvist J."/>
            <person name="Soderbom F."/>
        </authorList>
    </citation>
    <scope>NUCLEOTIDE SEQUENCE [LARGE SCALE GENOMIC DNA]</scope>
    <source>
        <strain evidence="14 15">TNS-C-14</strain>
    </source>
</reference>
<evidence type="ECO:0000256" key="9">
    <source>
        <dbReference type="PROSITE-ProRule" id="PRU00176"/>
    </source>
</evidence>
<proteinExistence type="predicted"/>
<dbReference type="InterPro" id="IPR012677">
    <property type="entry name" value="Nucleotide-bd_a/b_plait_sf"/>
</dbReference>
<evidence type="ECO:0000256" key="2">
    <source>
        <dbReference type="ARBA" id="ARBA00022723"/>
    </source>
</evidence>